<reference evidence="1 2" key="1">
    <citation type="submission" date="2023-07" db="EMBL/GenBank/DDBJ databases">
        <title>Sorghum-associated microbial communities from plants grown in Nebraska, USA.</title>
        <authorList>
            <person name="Schachtman D."/>
        </authorList>
    </citation>
    <scope>NUCLEOTIDE SEQUENCE [LARGE SCALE GENOMIC DNA]</scope>
    <source>
        <strain evidence="1 2">CC258</strain>
    </source>
</reference>
<sequence>MINAYPSVMAVNRYQTHKDYYRVGAVSGVAGGKTTTIRRMLDLPFEQLAYKQFAKTAAKDVANFVQTADNVKRSAQSLVHSTLAPTMNTHELSEASSANIADNIQTFIHTYNDLQDQLGDSPDYVSHALLLGLEGAAGSTTLHDLGISKNTEGKLVLQADVLEEQRKQPIGMDRQNLLTLNKFASSLVSNIDRLLQQPAVSLFQLSDSPLQPYGQYQSQLRTYLPVPIRGLLLDTKM</sequence>
<dbReference type="RefSeq" id="WP_310501619.1">
    <property type="nucleotide sequence ID" value="NZ_JAVDSB010000014.1"/>
</dbReference>
<accession>A0ABU1P3P6</accession>
<evidence type="ECO:0000313" key="2">
    <source>
        <dbReference type="Proteomes" id="UP001267290"/>
    </source>
</evidence>
<evidence type="ECO:0000313" key="1">
    <source>
        <dbReference type="EMBL" id="MDR6554179.1"/>
    </source>
</evidence>
<name>A0ABU1P3P6_9BACL</name>
<keyword evidence="2" id="KW-1185">Reference proteome</keyword>
<proteinExistence type="predicted"/>
<comment type="caution">
    <text evidence="1">The sequence shown here is derived from an EMBL/GenBank/DDBJ whole genome shotgun (WGS) entry which is preliminary data.</text>
</comment>
<gene>
    <name evidence="1" type="ORF">J2736_005394</name>
</gene>
<protein>
    <submittedName>
        <fullName evidence="1">Uncharacterized protein</fullName>
    </submittedName>
</protein>
<dbReference type="Proteomes" id="UP001267290">
    <property type="component" value="Unassembled WGS sequence"/>
</dbReference>
<dbReference type="EMBL" id="JAVDSB010000014">
    <property type="protein sequence ID" value="MDR6554179.1"/>
    <property type="molecule type" value="Genomic_DNA"/>
</dbReference>
<organism evidence="1 2">
    <name type="scientific">Paenibacillus qinlingensis</name>
    <dbReference type="NCBI Taxonomy" id="1837343"/>
    <lineage>
        <taxon>Bacteria</taxon>
        <taxon>Bacillati</taxon>
        <taxon>Bacillota</taxon>
        <taxon>Bacilli</taxon>
        <taxon>Bacillales</taxon>
        <taxon>Paenibacillaceae</taxon>
        <taxon>Paenibacillus</taxon>
    </lineage>
</organism>